<reference evidence="1 2" key="1">
    <citation type="journal article" date="2011" name="Stand. Genomic Sci.">
        <title>Complete genome sequence of the filamentous gliding predatory bacterium Herpetosiphon aurantiacus type strain (114-95(T)).</title>
        <authorList>
            <person name="Kiss H."/>
            <person name="Nett M."/>
            <person name="Domin N."/>
            <person name="Martin K."/>
            <person name="Maresca J.A."/>
            <person name="Copeland A."/>
            <person name="Lapidus A."/>
            <person name="Lucas S."/>
            <person name="Berry K.W."/>
            <person name="Glavina Del Rio T."/>
            <person name="Dalin E."/>
            <person name="Tice H."/>
            <person name="Pitluck S."/>
            <person name="Richardson P."/>
            <person name="Bruce D."/>
            <person name="Goodwin L."/>
            <person name="Han C."/>
            <person name="Detter J.C."/>
            <person name="Schmutz J."/>
            <person name="Brettin T."/>
            <person name="Land M."/>
            <person name="Hauser L."/>
            <person name="Kyrpides N.C."/>
            <person name="Ivanova N."/>
            <person name="Goker M."/>
            <person name="Woyke T."/>
            <person name="Klenk H.P."/>
            <person name="Bryant D.A."/>
        </authorList>
    </citation>
    <scope>NUCLEOTIDE SEQUENCE [LARGE SCALE GENOMIC DNA]</scope>
    <source>
        <strain evidence="2">ATCC 23779 / DSM 785 / 114-95</strain>
    </source>
</reference>
<dbReference type="Pfam" id="PF13384">
    <property type="entry name" value="HTH_23"/>
    <property type="match status" value="1"/>
</dbReference>
<dbReference type="SUPFAM" id="SSF46689">
    <property type="entry name" value="Homeodomain-like"/>
    <property type="match status" value="1"/>
</dbReference>
<dbReference type="InterPro" id="IPR009057">
    <property type="entry name" value="Homeodomain-like_sf"/>
</dbReference>
<organism evidence="1 2">
    <name type="scientific">Herpetosiphon aurantiacus (strain ATCC 23779 / DSM 785 / 114-95)</name>
    <dbReference type="NCBI Taxonomy" id="316274"/>
    <lineage>
        <taxon>Bacteria</taxon>
        <taxon>Bacillati</taxon>
        <taxon>Chloroflexota</taxon>
        <taxon>Chloroflexia</taxon>
        <taxon>Herpetosiphonales</taxon>
        <taxon>Herpetosiphonaceae</taxon>
        <taxon>Herpetosiphon</taxon>
    </lineage>
</organism>
<dbReference type="InParanoid" id="A9B7A1"/>
<dbReference type="BioCyc" id="HAUR316274:GHYA-3790-MONOMER"/>
<dbReference type="AlphaFoldDB" id="A9B7A1"/>
<accession>A9B7A1</accession>
<evidence type="ECO:0000313" key="2">
    <source>
        <dbReference type="Proteomes" id="UP000000787"/>
    </source>
</evidence>
<gene>
    <name evidence="1" type="ordered locus">Haur_3748</name>
</gene>
<proteinExistence type="predicted"/>
<dbReference type="EMBL" id="CP000875">
    <property type="protein sequence ID" value="ABX06384.1"/>
    <property type="molecule type" value="Genomic_DNA"/>
</dbReference>
<dbReference type="eggNOG" id="COG3415">
    <property type="taxonomic scope" value="Bacteria"/>
</dbReference>
<sequence>MDRSSTLGGHHGITQCRREDGWTIARLATHFRVNRSTVFRWIQRDQPDDHSTAPKRHGRIVITKVYWAAVLAYRDANPHHGTQHIAHELHPQFPTANKATIWRILHAAGRIGPRPKNIAWLMPIGWH</sequence>
<dbReference type="HOGENOM" id="CLU_1967520_0_0_0"/>
<name>A9B7A1_HERA2</name>
<protein>
    <submittedName>
        <fullName evidence="1">Uncharacterized protein</fullName>
    </submittedName>
</protein>
<dbReference type="STRING" id="316274.Haur_3748"/>
<dbReference type="Proteomes" id="UP000000787">
    <property type="component" value="Chromosome"/>
</dbReference>
<evidence type="ECO:0000313" key="1">
    <source>
        <dbReference type="EMBL" id="ABX06384.1"/>
    </source>
</evidence>
<dbReference type="KEGG" id="hau:Haur_3748"/>
<keyword evidence="2" id="KW-1185">Reference proteome</keyword>